<comment type="caution">
    <text evidence="2">The sequence shown here is derived from an EMBL/GenBank/DDBJ whole genome shotgun (WGS) entry which is preliminary data.</text>
</comment>
<feature type="region of interest" description="Disordered" evidence="1">
    <location>
        <begin position="19"/>
        <end position="48"/>
    </location>
</feature>
<protein>
    <submittedName>
        <fullName evidence="2">Uncharacterized protein</fullName>
    </submittedName>
</protein>
<accession>A0A9W9ZEN6</accession>
<dbReference type="EMBL" id="MU826354">
    <property type="protein sequence ID" value="KAJ7380282.1"/>
    <property type="molecule type" value="Genomic_DNA"/>
</dbReference>
<feature type="compositionally biased region" description="Polar residues" evidence="1">
    <location>
        <begin position="36"/>
        <end position="48"/>
    </location>
</feature>
<sequence>MESKVESDDKKTILNVLNKMSNPKELKGRDVKKPSQVAQSIGPNFTNGTKKKITAVTESFSQIETIDVKPEKRERKATTKTCGKESTSTSSPQKNGTDHHAKLAAQINIEKENREGIAGKVLNEMEDKFECIFLKAEVNITGCAVIKSNRDFYSGIMDAVAIRRRSSPEDDLEVYVVDWKTTTSETADLATWWKKATCFKIPLYQCLIYRELLQVHLKLHQIDARVGIMLVPFHQSQPELLMPRLCMDVQEMENEGLLDGLKEYEWFPNESSCVHAIKSPSKLFNLKRCDSDCVDENNLLREDALLKDIIREDATIADLRQELGLLELQVPVKRQTHFWPD</sequence>
<reference evidence="2" key="1">
    <citation type="submission" date="2023-01" db="EMBL/GenBank/DDBJ databases">
        <title>Genome assembly of the deep-sea coral Lophelia pertusa.</title>
        <authorList>
            <person name="Herrera S."/>
            <person name="Cordes E."/>
        </authorList>
    </citation>
    <scope>NUCLEOTIDE SEQUENCE</scope>
    <source>
        <strain evidence="2">USNM1676648</strain>
        <tissue evidence="2">Polyp</tissue>
    </source>
</reference>
<organism evidence="2 3">
    <name type="scientific">Desmophyllum pertusum</name>
    <dbReference type="NCBI Taxonomy" id="174260"/>
    <lineage>
        <taxon>Eukaryota</taxon>
        <taxon>Metazoa</taxon>
        <taxon>Cnidaria</taxon>
        <taxon>Anthozoa</taxon>
        <taxon>Hexacorallia</taxon>
        <taxon>Scleractinia</taxon>
        <taxon>Caryophylliina</taxon>
        <taxon>Caryophylliidae</taxon>
        <taxon>Desmophyllum</taxon>
    </lineage>
</organism>
<feature type="compositionally biased region" description="Basic and acidic residues" evidence="1">
    <location>
        <begin position="22"/>
        <end position="33"/>
    </location>
</feature>
<dbReference type="OrthoDB" id="5968741at2759"/>
<dbReference type="AlphaFoldDB" id="A0A9W9ZEN6"/>
<evidence type="ECO:0000256" key="1">
    <source>
        <dbReference type="SAM" id="MobiDB-lite"/>
    </source>
</evidence>
<proteinExistence type="predicted"/>
<feature type="compositionally biased region" description="Polar residues" evidence="1">
    <location>
        <begin position="79"/>
        <end position="95"/>
    </location>
</feature>
<name>A0A9W9ZEN6_9CNID</name>
<gene>
    <name evidence="2" type="ORF">OS493_010998</name>
</gene>
<evidence type="ECO:0000313" key="3">
    <source>
        <dbReference type="Proteomes" id="UP001163046"/>
    </source>
</evidence>
<dbReference type="Proteomes" id="UP001163046">
    <property type="component" value="Unassembled WGS sequence"/>
</dbReference>
<feature type="region of interest" description="Disordered" evidence="1">
    <location>
        <begin position="69"/>
        <end position="98"/>
    </location>
</feature>
<evidence type="ECO:0000313" key="2">
    <source>
        <dbReference type="EMBL" id="KAJ7380282.1"/>
    </source>
</evidence>
<keyword evidence="3" id="KW-1185">Reference proteome</keyword>